<proteinExistence type="predicted"/>
<evidence type="ECO:0000313" key="2">
    <source>
        <dbReference type="Proteomes" id="UP001271890"/>
    </source>
</evidence>
<organism evidence="1 2">
    <name type="scientific">Xenorhabdus santafensis</name>
    <dbReference type="NCBI Taxonomy" id="2582833"/>
    <lineage>
        <taxon>Bacteria</taxon>
        <taxon>Pseudomonadati</taxon>
        <taxon>Pseudomonadota</taxon>
        <taxon>Gammaproteobacteria</taxon>
        <taxon>Enterobacterales</taxon>
        <taxon>Morganellaceae</taxon>
        <taxon>Xenorhabdus</taxon>
    </lineage>
</organism>
<protein>
    <submittedName>
        <fullName evidence="1">Uncharacterized protein</fullName>
    </submittedName>
</protein>
<keyword evidence="2" id="KW-1185">Reference proteome</keyword>
<dbReference type="EMBL" id="VCDN01000104">
    <property type="protein sequence ID" value="MDX7989211.1"/>
    <property type="molecule type" value="Genomic_DNA"/>
</dbReference>
<comment type="caution">
    <text evidence="1">The sequence shown here is derived from an EMBL/GenBank/DDBJ whole genome shotgun (WGS) entry which is preliminary data.</text>
</comment>
<reference evidence="2" key="1">
    <citation type="journal article" date="2024" name="Toxins">
        <title>Genome Sequence Analysis of Native Xenorhabdus Strains Isolated from Entomopathogenic Nematodes in Argentina.</title>
        <authorList>
            <person name="Palma L."/>
            <person name="Frizzo L."/>
            <person name="Kaiser S."/>
            <person name="Berry C."/>
            <person name="Caballero P."/>
            <person name="Bode H.B."/>
            <person name="Del Valle E.E."/>
        </authorList>
    </citation>
    <scope>NUCLEOTIDE SEQUENCE [LARGE SCALE GENOMIC DNA]</scope>
    <source>
        <strain evidence="2">12</strain>
    </source>
</reference>
<sequence>MMRLLTENLETSEQLVEFDQWLTPKLERIKDSDKFNSEIKSLCECIQSISHYLDDFSNYQICSIDNLCNSVISASTALVTGESFIEDEQRVAEFYESFFNLLFLTSGATDNNLKNHFLIKLKDSDIKPLIPKRGTQKKLIMFRLNEIPSTTKSDFIAKSLASCLVGSHEKYIHAVKTEPFFDLGLYLRILLKEYTNLILEDDEETLQFWAVCRSYIDLNRLSIELPLGRFLLNSCTIFKVRGSVSASGGHITEDILREKLTKIGLRPNSDFNINDVTIGEEEIIEDGKRKKKTRAYDFILPYKIDDWEPKPKLFIQSQFYAGDSGSVSHKVVDQTQSSRVFTLEKYPSARFVEYLDGAGYYASLRGDLAHMLSFDNTASFFQVKSILIRLRRELQNIEFLTPIEFEHSILTSGDGSKESVFNALESDGYPIQEINRIASVCIELGYVVEYGARLEIAPCRMNIARRLLILDVAANNAYKITDVQRNSLKYLLVPGYGANQGILESELTHLVCSICKQFLITAPTFSDDIEWLLDEGVLKRR</sequence>
<gene>
    <name evidence="1" type="ORF">FE392_18170</name>
</gene>
<name>A0ABU4SEI0_9GAMM</name>
<evidence type="ECO:0000313" key="1">
    <source>
        <dbReference type="EMBL" id="MDX7989211.1"/>
    </source>
</evidence>
<dbReference type="RefSeq" id="WP_319931581.1">
    <property type="nucleotide sequence ID" value="NZ_VCDN01000104.1"/>
</dbReference>
<accession>A0ABU4SEI0</accession>
<dbReference type="Proteomes" id="UP001271890">
    <property type="component" value="Unassembled WGS sequence"/>
</dbReference>